<evidence type="ECO:0000256" key="6">
    <source>
        <dbReference type="ARBA" id="ARBA00022925"/>
    </source>
</evidence>
<sequence>MADVETETGMIAQWIVFAIMAAAAIAFGVAVHFRPSELKSAYYINIAICTIAATAYYAMAVNYQDLTMNGERQVVYARYIDWVLTTPLLLLDLIVMTKMGGVMISWVIGADIFMIVFGILGAFEDEHKFKWVYFIAGCVMQAVLTYGMYNATWKDDLKKSPEYHSSYVSLLVFLSILWVFYPVVWAFGSGSGVLSVDNEAILMGILDVLAKPLFGMGCLIAHETIFKKMESKETLIEKVVATAQAIA</sequence>
<accession>G3CEP7</accession>
<dbReference type="AlphaFoldDB" id="G3CEP7"/>
<dbReference type="GO" id="GO:0007602">
    <property type="term" value="P:phototransduction"/>
    <property type="evidence" value="ECO:0007669"/>
    <property type="project" value="UniProtKB-KW"/>
</dbReference>
<keyword evidence="4" id="KW-0716">Sensory transduction</keyword>
<dbReference type="GO" id="GO:0005216">
    <property type="term" value="F:monoatomic ion channel activity"/>
    <property type="evidence" value="ECO:0007669"/>
    <property type="project" value="InterPro"/>
</dbReference>
<evidence type="ECO:0000256" key="11">
    <source>
        <dbReference type="SAM" id="Phobius"/>
    </source>
</evidence>
<feature type="transmembrane region" description="Helical" evidence="11">
    <location>
        <begin position="170"/>
        <end position="188"/>
    </location>
</feature>
<dbReference type="CDD" id="cd15238">
    <property type="entry name" value="7tm_ARII-like"/>
    <property type="match status" value="1"/>
</dbReference>
<dbReference type="PRINTS" id="PR00251">
    <property type="entry name" value="BACTRLOPSIN"/>
</dbReference>
<evidence type="ECO:0000256" key="2">
    <source>
        <dbReference type="ARBA" id="ARBA00008130"/>
    </source>
</evidence>
<dbReference type="SUPFAM" id="SSF81321">
    <property type="entry name" value="Family A G protein-coupled receptor-like"/>
    <property type="match status" value="1"/>
</dbReference>
<keyword evidence="6" id="KW-0681">Retinal protein</keyword>
<keyword evidence="3" id="KW-0600">Photoreceptor protein</keyword>
<evidence type="ECO:0000256" key="5">
    <source>
        <dbReference type="ARBA" id="ARBA00022692"/>
    </source>
</evidence>
<keyword evidence="9 11" id="KW-0472">Membrane</keyword>
<comment type="subcellular location">
    <subcellularLocation>
        <location evidence="1">Membrane</location>
        <topology evidence="1">Multi-pass membrane protein</topology>
    </subcellularLocation>
</comment>
<dbReference type="InterPro" id="IPR018229">
    <property type="entry name" value="Rhodopsin_retinal_BS"/>
</dbReference>
<protein>
    <submittedName>
        <fullName evidence="12">Rhodopsin II</fullName>
    </submittedName>
</protein>
<keyword evidence="5 11" id="KW-0812">Transmembrane</keyword>
<dbReference type="PANTHER" id="PTHR28286:SF2">
    <property type="entry name" value="BACTERIORHODOPSIN _OPSIN, NOPA (EUROFUNG)"/>
    <property type="match status" value="1"/>
</dbReference>
<evidence type="ECO:0000256" key="1">
    <source>
        <dbReference type="ARBA" id="ARBA00004141"/>
    </source>
</evidence>
<evidence type="ECO:0000256" key="7">
    <source>
        <dbReference type="ARBA" id="ARBA00022989"/>
    </source>
</evidence>
<reference evidence="12" key="1">
    <citation type="submission" date="2010-04" db="EMBL/GenBank/DDBJ databases">
        <title>Cell-free Expression, X-ray Structure and Photochemistry of AR, Acetabularia Rhodopsin from Marine Plant.</title>
        <authorList>
            <person name="Jung K.-H."/>
            <person name="Kim S.Y."/>
            <person name="Choi A.R."/>
            <person name="Lee K.A."/>
            <person name="Mandoli D."/>
        </authorList>
    </citation>
    <scope>NUCLEOTIDE SEQUENCE</scope>
</reference>
<dbReference type="EMBL" id="HM070408">
    <property type="protein sequence ID" value="AEF12207.1"/>
    <property type="molecule type" value="Genomic_DNA"/>
</dbReference>
<dbReference type="Gene3D" id="1.20.1070.10">
    <property type="entry name" value="Rhodopsin 7-helix transmembrane proteins"/>
    <property type="match status" value="1"/>
</dbReference>
<dbReference type="PANTHER" id="PTHR28286">
    <property type="match status" value="1"/>
</dbReference>
<comment type="similarity">
    <text evidence="2">Belongs to the archaeal/bacterial/fungal opsin family.</text>
</comment>
<gene>
    <name evidence="12" type="primary">aopII</name>
</gene>
<keyword evidence="10" id="KW-0675">Receptor</keyword>
<keyword evidence="8" id="KW-0157">Chromophore</keyword>
<feature type="transmembrane region" description="Helical" evidence="11">
    <location>
        <begin position="200"/>
        <end position="222"/>
    </location>
</feature>
<dbReference type="GO" id="GO:0005886">
    <property type="term" value="C:plasma membrane"/>
    <property type="evidence" value="ECO:0007669"/>
    <property type="project" value="TreeGrafter"/>
</dbReference>
<keyword evidence="7 11" id="KW-1133">Transmembrane helix</keyword>
<dbReference type="SMART" id="SM01021">
    <property type="entry name" value="Bac_rhodopsin"/>
    <property type="match status" value="1"/>
</dbReference>
<evidence type="ECO:0000256" key="4">
    <source>
        <dbReference type="ARBA" id="ARBA00022606"/>
    </source>
</evidence>
<evidence type="ECO:0000313" key="12">
    <source>
        <dbReference type="EMBL" id="AEF12207.1"/>
    </source>
</evidence>
<evidence type="ECO:0000256" key="10">
    <source>
        <dbReference type="ARBA" id="ARBA00023170"/>
    </source>
</evidence>
<evidence type="ECO:0000256" key="3">
    <source>
        <dbReference type="ARBA" id="ARBA00022543"/>
    </source>
</evidence>
<feature type="transmembrane region" description="Helical" evidence="11">
    <location>
        <begin position="12"/>
        <end position="33"/>
    </location>
</feature>
<feature type="transmembrane region" description="Helical" evidence="11">
    <location>
        <begin position="79"/>
        <end position="96"/>
    </location>
</feature>
<name>G3CEP7_ACEAT</name>
<feature type="transmembrane region" description="Helical" evidence="11">
    <location>
        <begin position="103"/>
        <end position="123"/>
    </location>
</feature>
<dbReference type="InterPro" id="IPR001425">
    <property type="entry name" value="Arc/bac/fun_rhodopsins"/>
</dbReference>
<organism evidence="12">
    <name type="scientific">Acetabularia acetabulum</name>
    <name type="common">Mermaid's wine glass</name>
    <name type="synonym">Acetabularia mediterranea</name>
    <dbReference type="NCBI Taxonomy" id="35845"/>
    <lineage>
        <taxon>Eukaryota</taxon>
        <taxon>Viridiplantae</taxon>
        <taxon>Chlorophyta</taxon>
        <taxon>core chlorophytes</taxon>
        <taxon>Ulvophyceae</taxon>
        <taxon>TCBD clade</taxon>
        <taxon>Dasycladales</taxon>
        <taxon>Polyphysaceae</taxon>
        <taxon>Acetabularia</taxon>
    </lineage>
</organism>
<dbReference type="GO" id="GO:0009881">
    <property type="term" value="F:photoreceptor activity"/>
    <property type="evidence" value="ECO:0007669"/>
    <property type="project" value="UniProtKB-KW"/>
</dbReference>
<dbReference type="Pfam" id="PF01036">
    <property type="entry name" value="Bac_rhodopsin"/>
    <property type="match status" value="1"/>
</dbReference>
<feature type="transmembrane region" description="Helical" evidence="11">
    <location>
        <begin position="129"/>
        <end position="149"/>
    </location>
</feature>
<evidence type="ECO:0000256" key="9">
    <source>
        <dbReference type="ARBA" id="ARBA00023136"/>
    </source>
</evidence>
<feature type="transmembrane region" description="Helical" evidence="11">
    <location>
        <begin position="40"/>
        <end position="59"/>
    </location>
</feature>
<evidence type="ECO:0000256" key="8">
    <source>
        <dbReference type="ARBA" id="ARBA00022991"/>
    </source>
</evidence>
<dbReference type="PROSITE" id="PS00950">
    <property type="entry name" value="BACTERIAL_OPSIN_1"/>
    <property type="match status" value="1"/>
</dbReference>
<proteinExistence type="inferred from homology"/>